<dbReference type="EMBL" id="AP029267">
    <property type="protein sequence ID" value="BFG04920.1"/>
    <property type="molecule type" value="Genomic_DNA"/>
</dbReference>
<accession>A0AAU9GAG7</accession>
<dbReference type="AlphaFoldDB" id="A0AAU9GAG7"/>
<evidence type="ECO:0000256" key="1">
    <source>
        <dbReference type="SAM" id="MobiDB-lite"/>
    </source>
</evidence>
<dbReference type="Proteomes" id="UP001500889">
    <property type="component" value="Chromosome E"/>
</dbReference>
<organism evidence="2 3">
    <name type="scientific">Drosophila madeirensis</name>
    <name type="common">Fruit fly</name>
    <dbReference type="NCBI Taxonomy" id="30013"/>
    <lineage>
        <taxon>Eukaryota</taxon>
        <taxon>Metazoa</taxon>
        <taxon>Ecdysozoa</taxon>
        <taxon>Arthropoda</taxon>
        <taxon>Hexapoda</taxon>
        <taxon>Insecta</taxon>
        <taxon>Pterygota</taxon>
        <taxon>Neoptera</taxon>
        <taxon>Endopterygota</taxon>
        <taxon>Diptera</taxon>
        <taxon>Brachycera</taxon>
        <taxon>Muscomorpha</taxon>
        <taxon>Ephydroidea</taxon>
        <taxon>Drosophilidae</taxon>
        <taxon>Drosophila</taxon>
        <taxon>Sophophora</taxon>
    </lineage>
</organism>
<reference evidence="2 3" key="1">
    <citation type="submission" date="2024-02" db="EMBL/GenBank/DDBJ databases">
        <title>A chromosome-level genome assembly of Drosophila madeirensis, a fruit fly species endemic to Madeira island.</title>
        <authorList>
            <person name="Tomihara K."/>
            <person name="Llopart A."/>
            <person name="Yamamoto D."/>
        </authorList>
    </citation>
    <scope>NUCLEOTIDE SEQUENCE [LARGE SCALE GENOMIC DNA]</scope>
    <source>
        <strain evidence="2 3">RF1</strain>
    </source>
</reference>
<protein>
    <submittedName>
        <fullName evidence="2">Uncharacterized protein</fullName>
    </submittedName>
</protein>
<name>A0AAU9GAG7_DROMD</name>
<feature type="compositionally biased region" description="Basic and acidic residues" evidence="1">
    <location>
        <begin position="81"/>
        <end position="94"/>
    </location>
</feature>
<proteinExistence type="predicted"/>
<gene>
    <name evidence="2" type="ORF">DMAD_03773</name>
</gene>
<evidence type="ECO:0000313" key="3">
    <source>
        <dbReference type="Proteomes" id="UP001500889"/>
    </source>
</evidence>
<feature type="region of interest" description="Disordered" evidence="1">
    <location>
        <begin position="80"/>
        <end position="106"/>
    </location>
</feature>
<keyword evidence="3" id="KW-1185">Reference proteome</keyword>
<evidence type="ECO:0000313" key="2">
    <source>
        <dbReference type="EMBL" id="BFG04920.1"/>
    </source>
</evidence>
<sequence length="106" mass="11865">MADGLDFTIPAFPDNKTINPYSYTSRYVGKSACQGMSSSIWMVLGGMILAARMLWLALRATNSEPIEEFSLEGQQAECAEEELKDRKNERTETSRRKKQSLTPLGV</sequence>